<accession>A0A2S2NRP5</accession>
<sequence>MVGRRGGYTRITGLREILRTVLFTSRFLSDFSSEHIFRRRCHRFINHCPLGARSPPVTTGPPPAKNPLISFPPFFNDYAGYTHEPQDAPLEGKTFSPGRWVTIHHATDVLFATRAQNIFIRSHTLPSSPSPLFVFTLLVVLLFA</sequence>
<name>A0A2S2NRP5_SCHGA</name>
<proteinExistence type="predicted"/>
<evidence type="ECO:0000313" key="1">
    <source>
        <dbReference type="EMBL" id="MBY19692.1"/>
    </source>
</evidence>
<reference evidence="1" key="1">
    <citation type="submission" date="2018-04" db="EMBL/GenBank/DDBJ databases">
        <title>Transcriptome of Schizaphis graminum biotype I.</title>
        <authorList>
            <person name="Scully E.D."/>
            <person name="Geib S.M."/>
            <person name="Palmer N.A."/>
            <person name="Koch K."/>
            <person name="Bradshaw J."/>
            <person name="Heng-Moss T."/>
            <person name="Sarath G."/>
        </authorList>
    </citation>
    <scope>NUCLEOTIDE SEQUENCE</scope>
</reference>
<protein>
    <submittedName>
        <fullName evidence="1">Uncharacterized protein</fullName>
    </submittedName>
</protein>
<organism evidence="1">
    <name type="scientific">Schizaphis graminum</name>
    <name type="common">Green bug aphid</name>
    <dbReference type="NCBI Taxonomy" id="13262"/>
    <lineage>
        <taxon>Eukaryota</taxon>
        <taxon>Metazoa</taxon>
        <taxon>Ecdysozoa</taxon>
        <taxon>Arthropoda</taxon>
        <taxon>Hexapoda</taxon>
        <taxon>Insecta</taxon>
        <taxon>Pterygota</taxon>
        <taxon>Neoptera</taxon>
        <taxon>Paraneoptera</taxon>
        <taxon>Hemiptera</taxon>
        <taxon>Sternorrhyncha</taxon>
        <taxon>Aphidomorpha</taxon>
        <taxon>Aphidoidea</taxon>
        <taxon>Aphididae</taxon>
        <taxon>Aphidini</taxon>
        <taxon>Schizaphis</taxon>
    </lineage>
</organism>
<gene>
    <name evidence="1" type="ORF">g.48</name>
</gene>
<dbReference type="AlphaFoldDB" id="A0A2S2NRP5"/>
<dbReference type="EMBL" id="GGMR01007073">
    <property type="protein sequence ID" value="MBY19692.1"/>
    <property type="molecule type" value="Transcribed_RNA"/>
</dbReference>